<comment type="similarity">
    <text evidence="1 6">Belongs to the NusB family.</text>
</comment>
<sequence length="154" mass="17315">MEDNSNSRTDPRSLARFLAIQYLFTKLQEDKSRVGYNVFEPNALLSIMEEKKYSGKLYEELIDGVEENEKKLDEIIQRFAPAWPLDQINPVDLIVLRVAVFEGFISKLTPVKVVINEAVDLSKALSSEKSGKFVNGVLGAILNNEKLPDGPESK</sequence>
<dbReference type="Gene3D" id="1.10.940.10">
    <property type="entry name" value="NusB-like"/>
    <property type="match status" value="1"/>
</dbReference>
<evidence type="ECO:0000256" key="3">
    <source>
        <dbReference type="ARBA" id="ARBA00022884"/>
    </source>
</evidence>
<name>A0A955I9H4_9BACT</name>
<dbReference type="SUPFAM" id="SSF48013">
    <property type="entry name" value="NusB-like"/>
    <property type="match status" value="1"/>
</dbReference>
<feature type="domain" description="NusB/RsmB/TIM44" evidence="7">
    <location>
        <begin position="15"/>
        <end position="141"/>
    </location>
</feature>
<evidence type="ECO:0000256" key="5">
    <source>
        <dbReference type="ARBA" id="ARBA00023163"/>
    </source>
</evidence>
<evidence type="ECO:0000259" key="7">
    <source>
        <dbReference type="Pfam" id="PF01029"/>
    </source>
</evidence>
<dbReference type="PANTHER" id="PTHR11078:SF3">
    <property type="entry name" value="ANTITERMINATION NUSB DOMAIN-CONTAINING PROTEIN"/>
    <property type="match status" value="1"/>
</dbReference>
<dbReference type="GO" id="GO:0005829">
    <property type="term" value="C:cytosol"/>
    <property type="evidence" value="ECO:0007669"/>
    <property type="project" value="TreeGrafter"/>
</dbReference>
<dbReference type="GO" id="GO:0031564">
    <property type="term" value="P:transcription antitermination"/>
    <property type="evidence" value="ECO:0007669"/>
    <property type="project" value="UniProtKB-KW"/>
</dbReference>
<dbReference type="PANTHER" id="PTHR11078">
    <property type="entry name" value="N UTILIZATION SUBSTANCE PROTEIN B-RELATED"/>
    <property type="match status" value="1"/>
</dbReference>
<dbReference type="Proteomes" id="UP000775877">
    <property type="component" value="Unassembled WGS sequence"/>
</dbReference>
<keyword evidence="3 6" id="KW-0694">RNA-binding</keyword>
<dbReference type="GO" id="GO:0003723">
    <property type="term" value="F:RNA binding"/>
    <property type="evidence" value="ECO:0007669"/>
    <property type="project" value="UniProtKB-UniRule"/>
</dbReference>
<accession>A0A955I9H4</accession>
<dbReference type="Pfam" id="PF01029">
    <property type="entry name" value="NusB"/>
    <property type="match status" value="1"/>
</dbReference>
<reference evidence="8" key="2">
    <citation type="journal article" date="2021" name="Microbiome">
        <title>Successional dynamics and alternative stable states in a saline activated sludge microbial community over 9 years.</title>
        <authorList>
            <person name="Wang Y."/>
            <person name="Ye J."/>
            <person name="Ju F."/>
            <person name="Liu L."/>
            <person name="Boyd J.A."/>
            <person name="Deng Y."/>
            <person name="Parks D.H."/>
            <person name="Jiang X."/>
            <person name="Yin X."/>
            <person name="Woodcroft B.J."/>
            <person name="Tyson G.W."/>
            <person name="Hugenholtz P."/>
            <person name="Polz M.F."/>
            <person name="Zhang T."/>
        </authorList>
    </citation>
    <scope>NUCLEOTIDE SEQUENCE</scope>
    <source>
        <strain evidence="8">HKST-UBA13</strain>
    </source>
</reference>
<dbReference type="InterPro" id="IPR011605">
    <property type="entry name" value="NusB_fam"/>
</dbReference>
<dbReference type="InterPro" id="IPR006027">
    <property type="entry name" value="NusB_RsmB_TIM44"/>
</dbReference>
<protein>
    <recommendedName>
        <fullName evidence="6">Transcription antitermination protein NusB</fullName>
    </recommendedName>
    <alternativeName>
        <fullName evidence="6">Antitermination factor NusB</fullName>
    </alternativeName>
</protein>
<organism evidence="8 9">
    <name type="scientific">Candidatus Dojkabacteria bacterium</name>
    <dbReference type="NCBI Taxonomy" id="2099670"/>
    <lineage>
        <taxon>Bacteria</taxon>
        <taxon>Candidatus Dojkabacteria</taxon>
    </lineage>
</organism>
<evidence type="ECO:0000313" key="9">
    <source>
        <dbReference type="Proteomes" id="UP000775877"/>
    </source>
</evidence>
<dbReference type="EMBL" id="JAGQLJ010000013">
    <property type="protein sequence ID" value="MCA9380771.1"/>
    <property type="molecule type" value="Genomic_DNA"/>
</dbReference>
<evidence type="ECO:0000256" key="6">
    <source>
        <dbReference type="HAMAP-Rule" id="MF_00073"/>
    </source>
</evidence>
<keyword evidence="4 6" id="KW-0805">Transcription regulation</keyword>
<keyword evidence="5 6" id="KW-0804">Transcription</keyword>
<dbReference type="AlphaFoldDB" id="A0A955I9H4"/>
<reference evidence="8" key="1">
    <citation type="submission" date="2020-04" db="EMBL/GenBank/DDBJ databases">
        <authorList>
            <person name="Zhang T."/>
        </authorList>
    </citation>
    <scope>NUCLEOTIDE SEQUENCE</scope>
    <source>
        <strain evidence="8">HKST-UBA13</strain>
    </source>
</reference>
<evidence type="ECO:0000256" key="2">
    <source>
        <dbReference type="ARBA" id="ARBA00022814"/>
    </source>
</evidence>
<comment type="function">
    <text evidence="6">Involved in transcription antitermination. Required for transcription of ribosomal RNA (rRNA) genes. Binds specifically to the boxA antiterminator sequence of the ribosomal RNA (rrn) operons.</text>
</comment>
<dbReference type="NCBIfam" id="TIGR01951">
    <property type="entry name" value="nusB"/>
    <property type="match status" value="1"/>
</dbReference>
<dbReference type="GO" id="GO:0006353">
    <property type="term" value="P:DNA-templated transcription termination"/>
    <property type="evidence" value="ECO:0007669"/>
    <property type="project" value="UniProtKB-UniRule"/>
</dbReference>
<proteinExistence type="inferred from homology"/>
<dbReference type="HAMAP" id="MF_00073">
    <property type="entry name" value="NusB"/>
    <property type="match status" value="1"/>
</dbReference>
<comment type="caution">
    <text evidence="8">The sequence shown here is derived from an EMBL/GenBank/DDBJ whole genome shotgun (WGS) entry which is preliminary data.</text>
</comment>
<evidence type="ECO:0000256" key="4">
    <source>
        <dbReference type="ARBA" id="ARBA00023015"/>
    </source>
</evidence>
<evidence type="ECO:0000313" key="8">
    <source>
        <dbReference type="EMBL" id="MCA9380771.1"/>
    </source>
</evidence>
<keyword evidence="2 6" id="KW-0889">Transcription antitermination</keyword>
<evidence type="ECO:0000256" key="1">
    <source>
        <dbReference type="ARBA" id="ARBA00005952"/>
    </source>
</evidence>
<dbReference type="InterPro" id="IPR035926">
    <property type="entry name" value="NusB-like_sf"/>
</dbReference>
<gene>
    <name evidence="6 8" type="primary">nusB</name>
    <name evidence="8" type="ORF">KC678_00710</name>
</gene>